<evidence type="ECO:0000256" key="1">
    <source>
        <dbReference type="ARBA" id="ARBA00004752"/>
    </source>
</evidence>
<comment type="pathway">
    <text evidence="1 6">Cell wall biogenesis; peptidoglycan biosynthesis.</text>
</comment>
<dbReference type="InterPro" id="IPR038063">
    <property type="entry name" value="Transpep_catalytic_dom"/>
</dbReference>
<protein>
    <submittedName>
        <fullName evidence="8">ErfK/YbiS/YcfS/YnhG family protein</fullName>
    </submittedName>
</protein>
<dbReference type="InterPro" id="IPR038054">
    <property type="entry name" value="LD_TPept-like_central_sf"/>
</dbReference>
<dbReference type="GO" id="GO:0016740">
    <property type="term" value="F:transferase activity"/>
    <property type="evidence" value="ECO:0007669"/>
    <property type="project" value="UniProtKB-KW"/>
</dbReference>
<dbReference type="SUPFAM" id="SSF141523">
    <property type="entry name" value="L,D-transpeptidase catalytic domain-like"/>
    <property type="match status" value="1"/>
</dbReference>
<feature type="domain" description="L,D-TPase catalytic" evidence="7">
    <location>
        <begin position="336"/>
        <end position="461"/>
    </location>
</feature>
<dbReference type="GO" id="GO:0071972">
    <property type="term" value="F:peptidoglycan L,D-transpeptidase activity"/>
    <property type="evidence" value="ECO:0007669"/>
    <property type="project" value="TreeGrafter"/>
</dbReference>
<dbReference type="AlphaFoldDB" id="A0A0D4CIT5"/>
<proteinExistence type="predicted"/>
<feature type="active site" description="Nucleophile" evidence="6">
    <location>
        <position position="437"/>
    </location>
</feature>
<dbReference type="InterPro" id="IPR022029">
    <property type="entry name" value="YoaR-like_PG-bd"/>
</dbReference>
<sequence>MNSRTKMSLGIIATLLVIVIGVMTWHQRTHFNKNTTINGVAVGGLTAQQAYDKVAKTKLTNEVKLDGKVIYQGQASSAGFTKNDLSKFQTALKKQVTFFPSSKAKNIKVVPSHVDKTRIAAMRAALKANIEKENAGRKAPVDAKAVLANGKVTIKPAQKGNRYDTEALLKDFDQNAANVKIVLHKQYQHPLAASSKTVKQEAVKLKALLNQKLTYQVENKTYTLTTNDIITKATYLNHQYQFDTTALDKLVKKVNKNQSTLDKSFTFTTHSGKQIKTATGGSYGWRLSETKAAATLTKALISHQTSVNAKNDVYGVGYNTGGIGYGTTSNHGIGNTYAEVSISDQHVWFYKDGKCVFDASVVTGKHSSGDDTPKGVWYIMYKQRNTTLRGTSDNGSAYASPVSYWAPFTDSGCGFHDASWRTNWSSTAYLNDGSNGCVNMHTSDAGTAYDSLTQYEPVIVY</sequence>
<organism evidence="8 9">
    <name type="scientific">Limosilactobacillus mucosae LM1</name>
    <dbReference type="NCBI Taxonomy" id="1130798"/>
    <lineage>
        <taxon>Bacteria</taxon>
        <taxon>Bacillati</taxon>
        <taxon>Bacillota</taxon>
        <taxon>Bacilli</taxon>
        <taxon>Lactobacillales</taxon>
        <taxon>Lactobacillaceae</taxon>
        <taxon>Limosilactobacillus</taxon>
    </lineage>
</organism>
<evidence type="ECO:0000256" key="5">
    <source>
        <dbReference type="ARBA" id="ARBA00023316"/>
    </source>
</evidence>
<dbReference type="GO" id="GO:0005576">
    <property type="term" value="C:extracellular region"/>
    <property type="evidence" value="ECO:0007669"/>
    <property type="project" value="TreeGrafter"/>
</dbReference>
<dbReference type="Gene3D" id="2.40.440.10">
    <property type="entry name" value="L,D-transpeptidase catalytic domain-like"/>
    <property type="match status" value="1"/>
</dbReference>
<name>A0A0D4CIT5_LIMMU</name>
<dbReference type="HOGENOM" id="CLU_022707_2_1_9"/>
<dbReference type="Pfam" id="PF12229">
    <property type="entry name" value="PG_binding_4"/>
    <property type="match status" value="1"/>
</dbReference>
<dbReference type="EMBL" id="CP011013">
    <property type="protein sequence ID" value="AJT50052.1"/>
    <property type="molecule type" value="Genomic_DNA"/>
</dbReference>
<dbReference type="InterPro" id="IPR050979">
    <property type="entry name" value="LD-transpeptidase"/>
</dbReference>
<dbReference type="KEGG" id="lmu:LBLM1_02470"/>
<evidence type="ECO:0000259" key="7">
    <source>
        <dbReference type="PROSITE" id="PS52029"/>
    </source>
</evidence>
<dbReference type="CDD" id="cd16913">
    <property type="entry name" value="YkuD_like"/>
    <property type="match status" value="1"/>
</dbReference>
<evidence type="ECO:0000313" key="9">
    <source>
        <dbReference type="Proteomes" id="UP000003645"/>
    </source>
</evidence>
<dbReference type="PANTHER" id="PTHR30582">
    <property type="entry name" value="L,D-TRANSPEPTIDASE"/>
    <property type="match status" value="1"/>
</dbReference>
<dbReference type="PANTHER" id="PTHR30582:SF33">
    <property type="entry name" value="EXPORTED PROTEIN"/>
    <property type="match status" value="1"/>
</dbReference>
<dbReference type="GO" id="GO:0008360">
    <property type="term" value="P:regulation of cell shape"/>
    <property type="evidence" value="ECO:0007669"/>
    <property type="project" value="UniProtKB-UniRule"/>
</dbReference>
<dbReference type="UniPathway" id="UPA00219"/>
<dbReference type="STRING" id="1130798.LBLM1_02470"/>
<dbReference type="InterPro" id="IPR005490">
    <property type="entry name" value="LD_TPept_cat_dom"/>
</dbReference>
<feature type="active site" description="Proton donor/acceptor" evidence="6">
    <location>
        <position position="416"/>
    </location>
</feature>
<evidence type="ECO:0000256" key="6">
    <source>
        <dbReference type="PROSITE-ProRule" id="PRU01373"/>
    </source>
</evidence>
<dbReference type="Pfam" id="PF03734">
    <property type="entry name" value="YkuD"/>
    <property type="match status" value="1"/>
</dbReference>
<dbReference type="MEROPS" id="C82.001"/>
<dbReference type="PROSITE" id="PS52029">
    <property type="entry name" value="LD_TPASE"/>
    <property type="match status" value="1"/>
</dbReference>
<keyword evidence="5 6" id="KW-0961">Cell wall biogenesis/degradation</keyword>
<reference evidence="8 9" key="1">
    <citation type="journal article" date="2012" name="J. Bacteriol.">
        <title>Genome sequence of Lactobacillus mucosae LM1, isolated from piglet feces.</title>
        <authorList>
            <person name="Lee J.H."/>
            <person name="Valeriano V.D."/>
            <person name="Shin Y.R."/>
            <person name="Chae J.P."/>
            <person name="Kim G.B."/>
            <person name="Ham J.S."/>
            <person name="Chun J."/>
            <person name="Kang D.K."/>
        </authorList>
    </citation>
    <scope>NUCLEOTIDE SEQUENCE [LARGE SCALE GENOMIC DNA]</scope>
    <source>
        <strain evidence="8 9">LM1</strain>
    </source>
</reference>
<evidence type="ECO:0000313" key="8">
    <source>
        <dbReference type="EMBL" id="AJT50052.1"/>
    </source>
</evidence>
<gene>
    <name evidence="8" type="ORF">LBLM1_02470</name>
</gene>
<dbReference type="SUPFAM" id="SSF143985">
    <property type="entry name" value="L,D-transpeptidase pre-catalytic domain-like"/>
    <property type="match status" value="1"/>
</dbReference>
<dbReference type="RefSeq" id="WP_039945885.1">
    <property type="nucleotide sequence ID" value="NZ_CP011013.1"/>
</dbReference>
<evidence type="ECO:0000256" key="2">
    <source>
        <dbReference type="ARBA" id="ARBA00022679"/>
    </source>
</evidence>
<keyword evidence="9" id="KW-1185">Reference proteome</keyword>
<evidence type="ECO:0000256" key="4">
    <source>
        <dbReference type="ARBA" id="ARBA00022984"/>
    </source>
</evidence>
<evidence type="ECO:0000256" key="3">
    <source>
        <dbReference type="ARBA" id="ARBA00022960"/>
    </source>
</evidence>
<keyword evidence="2" id="KW-0808">Transferase</keyword>
<dbReference type="Gene3D" id="3.10.20.800">
    <property type="match status" value="1"/>
</dbReference>
<keyword evidence="4 6" id="KW-0573">Peptidoglycan synthesis</keyword>
<accession>A0A0D4CIT5</accession>
<dbReference type="GO" id="GO:0018104">
    <property type="term" value="P:peptidoglycan-protein cross-linking"/>
    <property type="evidence" value="ECO:0007669"/>
    <property type="project" value="TreeGrafter"/>
</dbReference>
<dbReference type="OrthoDB" id="3176960at2"/>
<dbReference type="GO" id="GO:0071555">
    <property type="term" value="P:cell wall organization"/>
    <property type="evidence" value="ECO:0007669"/>
    <property type="project" value="UniProtKB-UniRule"/>
</dbReference>
<dbReference type="Proteomes" id="UP000003645">
    <property type="component" value="Chromosome"/>
</dbReference>
<keyword evidence="3 6" id="KW-0133">Cell shape</keyword>